<keyword evidence="3" id="KW-0804">Transcription</keyword>
<evidence type="ECO:0000256" key="2">
    <source>
        <dbReference type="ARBA" id="ARBA00023125"/>
    </source>
</evidence>
<evidence type="ECO:0000313" key="6">
    <source>
        <dbReference type="Proteomes" id="UP000644749"/>
    </source>
</evidence>
<protein>
    <submittedName>
        <fullName evidence="5">GlxA family transcriptional regulator</fullName>
    </submittedName>
</protein>
<dbReference type="InterPro" id="IPR018060">
    <property type="entry name" value="HTH_AraC"/>
</dbReference>
<reference evidence="5 6" key="1">
    <citation type="submission" date="2021-01" db="EMBL/GenBank/DDBJ databases">
        <title>011410 draft genome.</title>
        <authorList>
            <person name="Lang L."/>
        </authorList>
    </citation>
    <scope>NUCLEOTIDE SEQUENCE [LARGE SCALE GENOMIC DNA]</scope>
    <source>
        <strain evidence="5 6">KCTC 42845</strain>
    </source>
</reference>
<feature type="domain" description="HTH araC/xylS-type" evidence="4">
    <location>
        <begin position="232"/>
        <end position="330"/>
    </location>
</feature>
<organism evidence="5 6">
    <name type="scientific">Paracoccus aerius</name>
    <dbReference type="NCBI Taxonomy" id="1915382"/>
    <lineage>
        <taxon>Bacteria</taxon>
        <taxon>Pseudomonadati</taxon>
        <taxon>Pseudomonadota</taxon>
        <taxon>Alphaproteobacteria</taxon>
        <taxon>Rhodobacterales</taxon>
        <taxon>Paracoccaceae</taxon>
        <taxon>Paracoccus</taxon>
    </lineage>
</organism>
<evidence type="ECO:0000259" key="4">
    <source>
        <dbReference type="PROSITE" id="PS01124"/>
    </source>
</evidence>
<sequence>MPAASPMRGSMTHPPTTRRFIFLLLDRFTMLPFAAALDSLRLANKMGGTTVYEWLLVGAAGDFATCSNGSQIRLDSGLDGDIAAMRDDVVIVCGGDAIATQASRAVLAWLRRQARTGARLGAVCTGAHVLAKAGLLEGRRATIHWENHDSFAESFPGVDLHRQVFVDDGTRLTAGGGTSSIDMMLHLIGQAHGADLAAQIADQMLHTAIRTGRDRQRLSIATRIGIRHPRLAAVVERIEANLENPVSPPQLAADAGMSTRQLERLFMRYLNRSPKRYYLEARLARARQLLLNTDLPLIEIAVACGFASSSHFSKCYRERYATSPYRERGVQRAASVLTIPERKDTVLALAS</sequence>
<dbReference type="InterPro" id="IPR018062">
    <property type="entry name" value="HTH_AraC-typ_CS"/>
</dbReference>
<keyword evidence="2" id="KW-0238">DNA-binding</keyword>
<dbReference type="InterPro" id="IPR002818">
    <property type="entry name" value="DJ-1/PfpI"/>
</dbReference>
<keyword evidence="6" id="KW-1185">Reference proteome</keyword>
<proteinExistence type="predicted"/>
<dbReference type="PANTHER" id="PTHR43130:SF3">
    <property type="entry name" value="HTH-TYPE TRANSCRIPTIONAL REGULATOR RV1931C"/>
    <property type="match status" value="1"/>
</dbReference>
<dbReference type="SUPFAM" id="SSF46689">
    <property type="entry name" value="Homeodomain-like"/>
    <property type="match status" value="2"/>
</dbReference>
<accession>A0ABS1S7E3</accession>
<dbReference type="SUPFAM" id="SSF52317">
    <property type="entry name" value="Class I glutamine amidotransferase-like"/>
    <property type="match status" value="1"/>
</dbReference>
<dbReference type="Pfam" id="PF12833">
    <property type="entry name" value="HTH_18"/>
    <property type="match status" value="1"/>
</dbReference>
<evidence type="ECO:0000256" key="1">
    <source>
        <dbReference type="ARBA" id="ARBA00023015"/>
    </source>
</evidence>
<dbReference type="SMART" id="SM00342">
    <property type="entry name" value="HTH_ARAC"/>
    <property type="match status" value="1"/>
</dbReference>
<dbReference type="Gene3D" id="3.40.50.880">
    <property type="match status" value="1"/>
</dbReference>
<evidence type="ECO:0000256" key="3">
    <source>
        <dbReference type="ARBA" id="ARBA00023163"/>
    </source>
</evidence>
<dbReference type="InterPro" id="IPR009057">
    <property type="entry name" value="Homeodomain-like_sf"/>
</dbReference>
<dbReference type="PANTHER" id="PTHR43130">
    <property type="entry name" value="ARAC-FAMILY TRANSCRIPTIONAL REGULATOR"/>
    <property type="match status" value="1"/>
</dbReference>
<dbReference type="InterPro" id="IPR029062">
    <property type="entry name" value="Class_I_gatase-like"/>
</dbReference>
<name>A0ABS1S7E3_9RHOB</name>
<dbReference type="PROSITE" id="PS01124">
    <property type="entry name" value="HTH_ARAC_FAMILY_2"/>
    <property type="match status" value="1"/>
</dbReference>
<dbReference type="EMBL" id="JAESHT010000009">
    <property type="protein sequence ID" value="MBL3674170.1"/>
    <property type="molecule type" value="Genomic_DNA"/>
</dbReference>
<evidence type="ECO:0000313" key="5">
    <source>
        <dbReference type="EMBL" id="MBL3674170.1"/>
    </source>
</evidence>
<dbReference type="PROSITE" id="PS00041">
    <property type="entry name" value="HTH_ARAC_FAMILY_1"/>
    <property type="match status" value="1"/>
</dbReference>
<dbReference type="Pfam" id="PF01965">
    <property type="entry name" value="DJ-1_PfpI"/>
    <property type="match status" value="1"/>
</dbReference>
<gene>
    <name evidence="5" type="ORF">JL111_11800</name>
</gene>
<comment type="caution">
    <text evidence="5">The sequence shown here is derived from an EMBL/GenBank/DDBJ whole genome shotgun (WGS) entry which is preliminary data.</text>
</comment>
<dbReference type="Gene3D" id="1.10.10.60">
    <property type="entry name" value="Homeodomain-like"/>
    <property type="match status" value="1"/>
</dbReference>
<dbReference type="InterPro" id="IPR052158">
    <property type="entry name" value="INH-QAR"/>
</dbReference>
<keyword evidence="1" id="KW-0805">Transcription regulation</keyword>
<dbReference type="Proteomes" id="UP000644749">
    <property type="component" value="Unassembled WGS sequence"/>
</dbReference>
<dbReference type="CDD" id="cd03136">
    <property type="entry name" value="GATase1_AraC_ArgR_like"/>
    <property type="match status" value="1"/>
</dbReference>